<feature type="signal peptide" evidence="1">
    <location>
        <begin position="1"/>
        <end position="30"/>
    </location>
</feature>
<evidence type="ECO:0000313" key="3">
    <source>
        <dbReference type="Proteomes" id="UP000886653"/>
    </source>
</evidence>
<keyword evidence="3" id="KW-1185">Reference proteome</keyword>
<keyword evidence="1" id="KW-0732">Signal</keyword>
<dbReference type="Proteomes" id="UP000886653">
    <property type="component" value="Unassembled WGS sequence"/>
</dbReference>
<dbReference type="Pfam" id="PF11327">
    <property type="entry name" value="Egh16-like"/>
    <property type="match status" value="1"/>
</dbReference>
<protein>
    <submittedName>
        <fullName evidence="2">Uncharacterized protein</fullName>
    </submittedName>
</protein>
<reference evidence="2" key="1">
    <citation type="submission" date="2013-11" db="EMBL/GenBank/DDBJ databases">
        <title>Genome sequence of the fusiform rust pathogen reveals effectors for host alternation and coevolution with pine.</title>
        <authorList>
            <consortium name="DOE Joint Genome Institute"/>
            <person name="Smith K."/>
            <person name="Pendleton A."/>
            <person name="Kubisiak T."/>
            <person name="Anderson C."/>
            <person name="Salamov A."/>
            <person name="Aerts A."/>
            <person name="Riley R."/>
            <person name="Clum A."/>
            <person name="Lindquist E."/>
            <person name="Ence D."/>
            <person name="Campbell M."/>
            <person name="Kronenberg Z."/>
            <person name="Feau N."/>
            <person name="Dhillon B."/>
            <person name="Hamelin R."/>
            <person name="Burleigh J."/>
            <person name="Smith J."/>
            <person name="Yandell M."/>
            <person name="Nelson C."/>
            <person name="Grigoriev I."/>
            <person name="Davis J."/>
        </authorList>
    </citation>
    <scope>NUCLEOTIDE SEQUENCE</scope>
    <source>
        <strain evidence="2">G11</strain>
    </source>
</reference>
<name>A0A9P6ND15_9BASI</name>
<gene>
    <name evidence="2" type="ORF">CROQUDRAFT_51563</name>
</gene>
<sequence>MSFRPTKNGFFAGLSLAILWSSQVVQVVESQACSVLNVYGDNGVIGAGFGVNKSGTVPRTGTQGDAGEDATVFRPGKNPNPVCGTVALLHGAVDIAKESHKGMSFDHAPTVWSNASIPLDIFQVNRNGGGPGIAEVSTDATGNSFEPADVTLNLPGNDGAWSANRQIVRVVVTLREGTTCTGGKLKNRCLIRFRAGLNDTCGGCFLVKMEGTVKQSSSGGCSAKYSESTPLRTSYTHFSRLTIPLQPSQLCLHGRYPSLWIKVLHSLSRIILWHPNPSTRSVDTICRASLIVTILHFNLCTL</sequence>
<dbReference type="InterPro" id="IPR021476">
    <property type="entry name" value="Egh16-like"/>
</dbReference>
<organism evidence="2 3">
    <name type="scientific">Cronartium quercuum f. sp. fusiforme G11</name>
    <dbReference type="NCBI Taxonomy" id="708437"/>
    <lineage>
        <taxon>Eukaryota</taxon>
        <taxon>Fungi</taxon>
        <taxon>Dikarya</taxon>
        <taxon>Basidiomycota</taxon>
        <taxon>Pucciniomycotina</taxon>
        <taxon>Pucciniomycetes</taxon>
        <taxon>Pucciniales</taxon>
        <taxon>Coleosporiaceae</taxon>
        <taxon>Cronartium</taxon>
    </lineage>
</organism>
<dbReference type="EMBL" id="MU167383">
    <property type="protein sequence ID" value="KAG0141530.1"/>
    <property type="molecule type" value="Genomic_DNA"/>
</dbReference>
<accession>A0A9P6ND15</accession>
<feature type="chain" id="PRO_5040405286" evidence="1">
    <location>
        <begin position="31"/>
        <end position="302"/>
    </location>
</feature>
<dbReference type="PANTHER" id="PTHR34618:SF1">
    <property type="entry name" value="SECRETED PROTEIN"/>
    <property type="match status" value="1"/>
</dbReference>
<dbReference type="PANTHER" id="PTHR34618">
    <property type="entry name" value="SURFACE PROTEIN MAS1, PUTATIVE-RELATED"/>
    <property type="match status" value="1"/>
</dbReference>
<evidence type="ECO:0000313" key="2">
    <source>
        <dbReference type="EMBL" id="KAG0141530.1"/>
    </source>
</evidence>
<comment type="caution">
    <text evidence="2">The sequence shown here is derived from an EMBL/GenBank/DDBJ whole genome shotgun (WGS) entry which is preliminary data.</text>
</comment>
<proteinExistence type="predicted"/>
<evidence type="ECO:0000256" key="1">
    <source>
        <dbReference type="SAM" id="SignalP"/>
    </source>
</evidence>
<dbReference type="OrthoDB" id="3241054at2759"/>
<dbReference type="AlphaFoldDB" id="A0A9P6ND15"/>